<evidence type="ECO:0000256" key="1">
    <source>
        <dbReference type="SAM" id="MobiDB-lite"/>
    </source>
</evidence>
<dbReference type="EMBL" id="GL945433">
    <property type="protein sequence ID" value="EGO25574.1"/>
    <property type="molecule type" value="Genomic_DNA"/>
</dbReference>
<dbReference type="HOGENOM" id="CLU_039203_0_0_1"/>
<accession>F8NTA1</accession>
<protein>
    <submittedName>
        <fullName evidence="2">Uncharacterized protein</fullName>
    </submittedName>
</protein>
<evidence type="ECO:0000313" key="2">
    <source>
        <dbReference type="EMBL" id="EGO25574.1"/>
    </source>
</evidence>
<dbReference type="OrthoDB" id="1734943at2759"/>
<gene>
    <name evidence="2" type="ORF">SERLADRAFT_465921</name>
</gene>
<reference evidence="2" key="1">
    <citation type="submission" date="2011-04" db="EMBL/GenBank/DDBJ databases">
        <title>Evolution of plant cell wall degrading machinery underlies the functional diversity of forest fungi.</title>
        <authorList>
            <consortium name="US DOE Joint Genome Institute (JGI-PGF)"/>
            <person name="Eastwood D.C."/>
            <person name="Floudas D."/>
            <person name="Binder M."/>
            <person name="Majcherczyk A."/>
            <person name="Schneider P."/>
            <person name="Aerts A."/>
            <person name="Asiegbu F.O."/>
            <person name="Baker S.E."/>
            <person name="Barry K."/>
            <person name="Bendiksby M."/>
            <person name="Blumentritt M."/>
            <person name="Coutinho P.M."/>
            <person name="Cullen D."/>
            <person name="Cullen D."/>
            <person name="Gathman A."/>
            <person name="Goodell B."/>
            <person name="Henrissat B."/>
            <person name="Ihrmark K."/>
            <person name="Kauserud H."/>
            <person name="Kohler A."/>
            <person name="LaButti K."/>
            <person name="Lapidus A."/>
            <person name="Lavin J.L."/>
            <person name="Lee Y.-H."/>
            <person name="Lindquist E."/>
            <person name="Lilly W."/>
            <person name="Lucas S."/>
            <person name="Morin E."/>
            <person name="Murat C."/>
            <person name="Oguiza J.A."/>
            <person name="Park J."/>
            <person name="Pisabarro A.G."/>
            <person name="Riley R."/>
            <person name="Rosling A."/>
            <person name="Salamov A."/>
            <person name="Schmidt O."/>
            <person name="Schmutz J."/>
            <person name="Skrede I."/>
            <person name="Stenlid J."/>
            <person name="Wiebenga A."/>
            <person name="Xie X."/>
            <person name="Kues U."/>
            <person name="Hibbett D.S."/>
            <person name="Hoffmeister D."/>
            <person name="Hogberg N."/>
            <person name="Martin F."/>
            <person name="Grigoriev I.V."/>
            <person name="Watkinson S.C."/>
        </authorList>
    </citation>
    <scope>NUCLEOTIDE SEQUENCE</scope>
    <source>
        <strain evidence="2">S7.9</strain>
    </source>
</reference>
<dbReference type="GeneID" id="18818980"/>
<name>F8NTA1_SERL9</name>
<feature type="region of interest" description="Disordered" evidence="1">
    <location>
        <begin position="90"/>
        <end position="109"/>
    </location>
</feature>
<feature type="region of interest" description="Disordered" evidence="1">
    <location>
        <begin position="1"/>
        <end position="36"/>
    </location>
</feature>
<organism>
    <name type="scientific">Serpula lacrymans var. lacrymans (strain S7.9)</name>
    <name type="common">Dry rot fungus</name>
    <dbReference type="NCBI Taxonomy" id="578457"/>
    <lineage>
        <taxon>Eukaryota</taxon>
        <taxon>Fungi</taxon>
        <taxon>Dikarya</taxon>
        <taxon>Basidiomycota</taxon>
        <taxon>Agaricomycotina</taxon>
        <taxon>Agaricomycetes</taxon>
        <taxon>Agaricomycetidae</taxon>
        <taxon>Boletales</taxon>
        <taxon>Coniophorineae</taxon>
        <taxon>Serpulaceae</taxon>
        <taxon>Serpula</taxon>
    </lineage>
</organism>
<dbReference type="Proteomes" id="UP000008064">
    <property type="component" value="Unassembled WGS sequence"/>
</dbReference>
<dbReference type="RefSeq" id="XP_007317696.1">
    <property type="nucleotide sequence ID" value="XM_007317634.1"/>
</dbReference>
<dbReference type="AlphaFoldDB" id="F8NTA1"/>
<feature type="compositionally biased region" description="Low complexity" evidence="1">
    <location>
        <begin position="8"/>
        <end position="18"/>
    </location>
</feature>
<dbReference type="KEGG" id="sla:SERLADRAFT_465921"/>
<proteinExistence type="predicted"/>
<sequence length="540" mass="57401">MMHALKHPSFFRPASRPTSPSPTPSRPDSGLGFDRVSRPLNKLSLSSFRRPSPSVTPAPAPAPALLVQDGSYLEALSLKLSEAVSKALAQPTGPAGANEQVGGKRPIPSGRGQSLGTLIASELQAARGNHHLHKAILRSLHRPLSVLLSNLSAYLLPLLTSPAFLVPPAPSVQIPNPNPTQLHALALAVFSGELLTSFDEMGLGLDSDVRGDGLRAIREGLASVITRVVNPLIVGIKTELMPIIDALESPVSTTVQKASLIGKSGPVLHPSIVTLQSLMPVYSRALARYTTALPSQASLATFLISIVWRALVALSHRPTVSPSPPASPIGSPAIAPVTLKKRTLSSGTTPPLTPNSARFTMKLPPSRPPSPPTVTVTSTPAADARALYDLLNLLPRPPADTESTRVAREAVDEAFDDLKALVALLESVDNPFFKLNKTEEELYNEVDDLTEDLPTLIALPVMLRGQIFGPGTGASTGPSISLMLKITEDDYRKGCLTGFGRAEECAIIVGNRILNVLQSNSDVHHCVTKWLESRIAAFDH</sequence>
<feature type="region of interest" description="Disordered" evidence="1">
    <location>
        <begin position="343"/>
        <end position="377"/>
    </location>
</feature>